<gene>
    <name evidence="2" type="ORF">Bhyg_06565</name>
</gene>
<name>A0A9Q0S330_9DIPT</name>
<dbReference type="OrthoDB" id="10358759at2759"/>
<evidence type="ECO:0000313" key="2">
    <source>
        <dbReference type="EMBL" id="KAJ6641625.1"/>
    </source>
</evidence>
<keyword evidence="3" id="KW-1185">Reference proteome</keyword>
<reference evidence="2" key="1">
    <citation type="submission" date="2022-07" db="EMBL/GenBank/DDBJ databases">
        <authorList>
            <person name="Trinca V."/>
            <person name="Uliana J.V.C."/>
            <person name="Torres T.T."/>
            <person name="Ward R.J."/>
            <person name="Monesi N."/>
        </authorList>
    </citation>
    <scope>NUCLEOTIDE SEQUENCE</scope>
    <source>
        <strain evidence="2">HSMRA1968</strain>
        <tissue evidence="2">Whole embryos</tissue>
    </source>
</reference>
<dbReference type="Proteomes" id="UP001151699">
    <property type="component" value="Chromosome B"/>
</dbReference>
<organism evidence="2 3">
    <name type="scientific">Pseudolycoriella hygida</name>
    <dbReference type="NCBI Taxonomy" id="35572"/>
    <lineage>
        <taxon>Eukaryota</taxon>
        <taxon>Metazoa</taxon>
        <taxon>Ecdysozoa</taxon>
        <taxon>Arthropoda</taxon>
        <taxon>Hexapoda</taxon>
        <taxon>Insecta</taxon>
        <taxon>Pterygota</taxon>
        <taxon>Neoptera</taxon>
        <taxon>Endopterygota</taxon>
        <taxon>Diptera</taxon>
        <taxon>Nematocera</taxon>
        <taxon>Sciaroidea</taxon>
        <taxon>Sciaridae</taxon>
        <taxon>Pseudolycoriella</taxon>
    </lineage>
</organism>
<dbReference type="AlphaFoldDB" id="A0A9Q0S330"/>
<evidence type="ECO:0000256" key="1">
    <source>
        <dbReference type="SAM" id="MobiDB-lite"/>
    </source>
</evidence>
<proteinExistence type="predicted"/>
<dbReference type="EMBL" id="WJQU01000002">
    <property type="protein sequence ID" value="KAJ6641625.1"/>
    <property type="molecule type" value="Genomic_DNA"/>
</dbReference>
<feature type="region of interest" description="Disordered" evidence="1">
    <location>
        <begin position="18"/>
        <end position="63"/>
    </location>
</feature>
<evidence type="ECO:0000313" key="3">
    <source>
        <dbReference type="Proteomes" id="UP001151699"/>
    </source>
</evidence>
<comment type="caution">
    <text evidence="2">The sequence shown here is derived from an EMBL/GenBank/DDBJ whole genome shotgun (WGS) entry which is preliminary data.</text>
</comment>
<accession>A0A9Q0S330</accession>
<sequence length="77" mass="8464">MDNLKIFIGNVMASNKTSLQASSSVGGDMTGRKRSESLCSNASDGPDVNVSMNSISNGRKIERKDSKDNEPYFYIIW</sequence>
<protein>
    <submittedName>
        <fullName evidence="2">Uncharacterized protein</fullName>
    </submittedName>
</protein>